<dbReference type="GO" id="GO:0080188">
    <property type="term" value="P:gene silencing by siRNA-directed DNA methylation"/>
    <property type="evidence" value="ECO:0007669"/>
    <property type="project" value="InterPro"/>
</dbReference>
<dbReference type="Pfam" id="PF03469">
    <property type="entry name" value="XH"/>
    <property type="match status" value="1"/>
</dbReference>
<name>A0A061GI84_THECC</name>
<dbReference type="EMBL" id="CM001887">
    <property type="protein sequence ID" value="EOY29585.1"/>
    <property type="molecule type" value="Genomic_DNA"/>
</dbReference>
<dbReference type="InterPro" id="IPR045177">
    <property type="entry name" value="FDM1-5/IDN2"/>
</dbReference>
<dbReference type="PANTHER" id="PTHR21596">
    <property type="entry name" value="RIBONUCLEASE P SUBUNIT P38"/>
    <property type="match status" value="1"/>
</dbReference>
<dbReference type="HOGENOM" id="CLU_1879176_0_0_1"/>
<feature type="domain" description="Factor of DNA methylation 1-5/IDN2" evidence="2">
    <location>
        <begin position="86"/>
        <end position="135"/>
    </location>
</feature>
<reference evidence="3 4" key="1">
    <citation type="journal article" date="2013" name="Genome Biol.">
        <title>The genome sequence of the most widely cultivated cacao type and its use to identify candidate genes regulating pod color.</title>
        <authorList>
            <person name="Motamayor J.C."/>
            <person name="Mockaitis K."/>
            <person name="Schmutz J."/>
            <person name="Haiminen N."/>
            <person name="Iii D.L."/>
            <person name="Cornejo O."/>
            <person name="Findley S.D."/>
            <person name="Zheng P."/>
            <person name="Utro F."/>
            <person name="Royaert S."/>
            <person name="Saski C."/>
            <person name="Jenkins J."/>
            <person name="Podicheti R."/>
            <person name="Zhao M."/>
            <person name="Scheffler B.E."/>
            <person name="Stack J.C."/>
            <person name="Feltus F.A."/>
            <person name="Mustiga G.M."/>
            <person name="Amores F."/>
            <person name="Phillips W."/>
            <person name="Marelli J.P."/>
            <person name="May G.D."/>
            <person name="Shapiro H."/>
            <person name="Ma J."/>
            <person name="Bustamante C.D."/>
            <person name="Schnell R.J."/>
            <person name="Main D."/>
            <person name="Gilbert D."/>
            <person name="Parida L."/>
            <person name="Kuhn D.N."/>
        </authorList>
    </citation>
    <scope>NUCLEOTIDE SEQUENCE [LARGE SCALE GENOMIC DNA]</scope>
    <source>
        <strain evidence="4">cv. Matina 1-6</strain>
    </source>
</reference>
<proteinExistence type="predicted"/>
<dbReference type="InParanoid" id="A0A061GI84"/>
<evidence type="ECO:0000313" key="4">
    <source>
        <dbReference type="Proteomes" id="UP000026915"/>
    </source>
</evidence>
<dbReference type="AlphaFoldDB" id="A0A061GI84"/>
<evidence type="ECO:0000259" key="2">
    <source>
        <dbReference type="Pfam" id="PF03469"/>
    </source>
</evidence>
<evidence type="ECO:0000256" key="1">
    <source>
        <dbReference type="SAM" id="Coils"/>
    </source>
</evidence>
<dbReference type="Gramene" id="EOY29585">
    <property type="protein sequence ID" value="EOY29585"/>
    <property type="gene ID" value="TCM_037084"/>
</dbReference>
<accession>A0A061GI84</accession>
<gene>
    <name evidence="3" type="ORF">TCM_037084</name>
</gene>
<keyword evidence="1" id="KW-0175">Coiled coil</keyword>
<evidence type="ECO:0000313" key="3">
    <source>
        <dbReference type="EMBL" id="EOY29585.1"/>
    </source>
</evidence>
<keyword evidence="4" id="KW-1185">Reference proteome</keyword>
<protein>
    <recommendedName>
        <fullName evidence="2">Factor of DNA methylation 1-5/IDN2 domain-containing protein</fullName>
    </recommendedName>
</protein>
<dbReference type="InterPro" id="IPR005379">
    <property type="entry name" value="FDM1-5/IDN2_XH"/>
</dbReference>
<feature type="coiled-coil region" evidence="1">
    <location>
        <begin position="8"/>
        <end position="35"/>
    </location>
</feature>
<dbReference type="Proteomes" id="UP000026915">
    <property type="component" value="Chromosome 9"/>
</dbReference>
<organism evidence="3 4">
    <name type="scientific">Theobroma cacao</name>
    <name type="common">Cacao</name>
    <name type="synonym">Cocoa</name>
    <dbReference type="NCBI Taxonomy" id="3641"/>
    <lineage>
        <taxon>Eukaryota</taxon>
        <taxon>Viridiplantae</taxon>
        <taxon>Streptophyta</taxon>
        <taxon>Embryophyta</taxon>
        <taxon>Tracheophyta</taxon>
        <taxon>Spermatophyta</taxon>
        <taxon>Magnoliopsida</taxon>
        <taxon>eudicotyledons</taxon>
        <taxon>Gunneridae</taxon>
        <taxon>Pentapetalae</taxon>
        <taxon>rosids</taxon>
        <taxon>malvids</taxon>
        <taxon>Malvales</taxon>
        <taxon>Malvaceae</taxon>
        <taxon>Byttnerioideae</taxon>
        <taxon>Theobroma</taxon>
    </lineage>
</organism>
<dbReference type="PANTHER" id="PTHR21596:SF23">
    <property type="entry name" value="FACTOR OF DNA METHYLATION 4"/>
    <property type="match status" value="1"/>
</dbReference>
<sequence>MCWSPWEVVMVRDRNAEMRRDMEEESKEKAEALEDSGIFANLKPDFLHYRGWMGIRLIILQLSESRRWKKPFQNAFKKRYPMNEAPGGGCQEALDENDEKEELNEDWVDEVYKAVVPAFKELNECNPSCRYPLREF</sequence>